<dbReference type="PANTHER" id="PTHR45856">
    <property type="entry name" value="ALPHA/BETA-HYDROLASES SUPERFAMILY PROTEIN"/>
    <property type="match status" value="1"/>
</dbReference>
<dbReference type="InterPro" id="IPR029058">
    <property type="entry name" value="AB_hydrolase_fold"/>
</dbReference>
<keyword evidence="2" id="KW-0732">Signal</keyword>
<name>A0A0L0W160_9BASI</name>
<organism evidence="3 4">
    <name type="scientific">Puccinia striiformis f. sp. tritici PST-78</name>
    <dbReference type="NCBI Taxonomy" id="1165861"/>
    <lineage>
        <taxon>Eukaryota</taxon>
        <taxon>Fungi</taxon>
        <taxon>Dikarya</taxon>
        <taxon>Basidiomycota</taxon>
        <taxon>Pucciniomycotina</taxon>
        <taxon>Pucciniomycetes</taxon>
        <taxon>Pucciniales</taxon>
        <taxon>Pucciniaceae</taxon>
        <taxon>Puccinia</taxon>
    </lineage>
</organism>
<evidence type="ECO:0000256" key="1">
    <source>
        <dbReference type="SAM" id="MobiDB-lite"/>
    </source>
</evidence>
<protein>
    <recommendedName>
        <fullName evidence="5">Fungal lipase-like domain-containing protein</fullName>
    </recommendedName>
</protein>
<dbReference type="STRING" id="1165861.A0A0L0W160"/>
<feature type="chain" id="PRO_5005550761" description="Fungal lipase-like domain-containing protein" evidence="2">
    <location>
        <begin position="24"/>
        <end position="344"/>
    </location>
</feature>
<sequence>MQSPNFCLVILFFFCAFITSTYSYPQNSQARTPSPIRVVPTTPGKATGTSTAPSRTTAPVKAQASAAAIRGTGLIPPQGDHPDWSYRNGEYIPDQQDHFRFHCYLAMSPYGEYWKKCPIAFPGGFTILQNFSGGYIARVEEMKKIVIVFKGFGSYKDVDLTPASISSFVANCADCMVAAGVRDQYLRLKAETNDFAVAKNAVAASSSNGGDQILFSVTGLGWGGALAALCGLDLGMRNLVHYSHNSGTPRFMNDAAVIKYDNLFQFLAGQSVVANNDYAVQYVPKGVYSHIGQKVRIHGPKSQWYVNCFGNNENSTCLGDGSSAADHTFYFTPIGQCGSPDKGF</sequence>
<feature type="region of interest" description="Disordered" evidence="1">
    <location>
        <begin position="25"/>
        <end position="57"/>
    </location>
</feature>
<accession>A0A0L0W160</accession>
<evidence type="ECO:0000256" key="2">
    <source>
        <dbReference type="SAM" id="SignalP"/>
    </source>
</evidence>
<proteinExistence type="predicted"/>
<dbReference type="Proteomes" id="UP000054564">
    <property type="component" value="Unassembled WGS sequence"/>
</dbReference>
<dbReference type="AlphaFoldDB" id="A0A0L0W160"/>
<dbReference type="OrthoDB" id="426718at2759"/>
<dbReference type="EMBL" id="AJIL01000008">
    <property type="protein sequence ID" value="KNF05256.1"/>
    <property type="molecule type" value="Genomic_DNA"/>
</dbReference>
<dbReference type="Gene3D" id="3.40.50.1820">
    <property type="entry name" value="alpha/beta hydrolase"/>
    <property type="match status" value="1"/>
</dbReference>
<reference evidence="4" key="1">
    <citation type="submission" date="2014-03" db="EMBL/GenBank/DDBJ databases">
        <title>The Genome Sequence of Puccinia striiformis f. sp. tritici PST-78.</title>
        <authorList>
            <consortium name="The Broad Institute Genome Sequencing Platform"/>
            <person name="Cuomo C."/>
            <person name="Hulbert S."/>
            <person name="Chen X."/>
            <person name="Walker B."/>
            <person name="Young S.K."/>
            <person name="Zeng Q."/>
            <person name="Gargeya S."/>
            <person name="Fitzgerald M."/>
            <person name="Haas B."/>
            <person name="Abouelleil A."/>
            <person name="Alvarado L."/>
            <person name="Arachchi H.M."/>
            <person name="Berlin A.M."/>
            <person name="Chapman S.B."/>
            <person name="Goldberg J."/>
            <person name="Griggs A."/>
            <person name="Gujja S."/>
            <person name="Hansen M."/>
            <person name="Howarth C."/>
            <person name="Imamovic A."/>
            <person name="Larimer J."/>
            <person name="McCowan C."/>
            <person name="Montmayeur A."/>
            <person name="Murphy C."/>
            <person name="Neiman D."/>
            <person name="Pearson M."/>
            <person name="Priest M."/>
            <person name="Roberts A."/>
            <person name="Saif S."/>
            <person name="Shea T."/>
            <person name="Sisk P."/>
            <person name="Sykes S."/>
            <person name="Wortman J."/>
            <person name="Nusbaum C."/>
            <person name="Birren B."/>
        </authorList>
    </citation>
    <scope>NUCLEOTIDE SEQUENCE [LARGE SCALE GENOMIC DNA]</scope>
    <source>
        <strain evidence="4">race PST-78</strain>
    </source>
</reference>
<evidence type="ECO:0000313" key="3">
    <source>
        <dbReference type="EMBL" id="KNF05256.1"/>
    </source>
</evidence>
<keyword evidence="4" id="KW-1185">Reference proteome</keyword>
<feature type="compositionally biased region" description="Polar residues" evidence="1">
    <location>
        <begin position="47"/>
        <end position="57"/>
    </location>
</feature>
<comment type="caution">
    <text evidence="3">The sequence shown here is derived from an EMBL/GenBank/DDBJ whole genome shotgun (WGS) entry which is preliminary data.</text>
</comment>
<evidence type="ECO:0000313" key="4">
    <source>
        <dbReference type="Proteomes" id="UP000054564"/>
    </source>
</evidence>
<dbReference type="PANTHER" id="PTHR45856:SF25">
    <property type="entry name" value="FUNGAL LIPASE-LIKE DOMAIN-CONTAINING PROTEIN"/>
    <property type="match status" value="1"/>
</dbReference>
<evidence type="ECO:0008006" key="5">
    <source>
        <dbReference type="Google" id="ProtNLM"/>
    </source>
</evidence>
<feature type="signal peptide" evidence="2">
    <location>
        <begin position="1"/>
        <end position="23"/>
    </location>
</feature>
<dbReference type="InterPro" id="IPR051218">
    <property type="entry name" value="Sec_MonoDiacylglyc_Lipase"/>
</dbReference>
<dbReference type="SUPFAM" id="SSF53474">
    <property type="entry name" value="alpha/beta-Hydrolases"/>
    <property type="match status" value="1"/>
</dbReference>
<gene>
    <name evidence="3" type="ORF">PSTG_01470</name>
</gene>